<proteinExistence type="predicted"/>
<dbReference type="Pfam" id="PF25209">
    <property type="entry name" value="Phage_capsid_4"/>
    <property type="match status" value="1"/>
</dbReference>
<accession>A0A1H9KBY5</accession>
<sequence>MTDLVTRRAALSASSFDPKTRTFTAVAATETPVARMDWGSGERVNEVLVIAASAIDLTRLNSGRAPLLNLHQAYQVADQIGVIRSARIEGGALVIEAELSGRDDVKPIADDLAAGVIRNVSIGYAIQARERIEGEGDGPDTVRVTRWAPAEVSLVPVGADPNAFIRSTGVTIMEPDEIEENETSPIAVRQPADRETRAERNRVAKIIELGRRGNLTNAEMENAIINGTTVEEFRAYGHDKMAEEAERSHTRPSMRPGAATFDNPDFLGRAVEDALFARMTGQVAEGPAREFMGRRFVDIGAELLKARGERVSWNSPDRIVSGMMTRGAGLNTTGDFPTILGNVMNKRLLQLFQAAESGASLIAATGTASDFRPQLEARLSSFPALEKVNEHGEIKFGSLNENGERLQIASYGKGIGVSFQVLVNDDMNAIDRSIQDIGFATAELKSKLILDALSMKLNDGKPVFHADHKNLGTGAVLAVQAAGAARLGMRKQTALDGKTALGIAPRFLLVPSELETTAEMFLAETRPAATGDVNPFAGKIQPAVEPRLTDPLAWYFFADPALYPVVKFLTLAGYGGPRLEVDQEFSKLGTSYRVTWHCGAGPVDYRGAYKNLGA</sequence>
<keyword evidence="2" id="KW-1185">Reference proteome</keyword>
<dbReference type="AlphaFoldDB" id="A0A1H9KBY5"/>
<dbReference type="RefSeq" id="WP_092497253.1">
    <property type="nucleotide sequence ID" value="NZ_FOFG01000009.1"/>
</dbReference>
<dbReference type="NCBIfam" id="NF045541">
    <property type="entry name" value="scaf_prot_MCP2"/>
    <property type="match status" value="1"/>
</dbReference>
<dbReference type="EMBL" id="FOFG01000009">
    <property type="protein sequence ID" value="SEQ96619.1"/>
    <property type="molecule type" value="Genomic_DNA"/>
</dbReference>
<evidence type="ECO:0000313" key="2">
    <source>
        <dbReference type="Proteomes" id="UP000199647"/>
    </source>
</evidence>
<protein>
    <submittedName>
        <fullName evidence="1">Uncharacterized protein</fullName>
    </submittedName>
</protein>
<reference evidence="1 2" key="1">
    <citation type="submission" date="2016-10" db="EMBL/GenBank/DDBJ databases">
        <authorList>
            <person name="de Groot N.N."/>
        </authorList>
    </citation>
    <scope>NUCLEOTIDE SEQUENCE [LARGE SCALE GENOMIC DNA]</scope>
    <source>
        <strain evidence="1 2">A52C2</strain>
    </source>
</reference>
<dbReference type="STRING" id="1855383.SAMN05216548_109150"/>
<name>A0A1H9KBY5_9HYPH</name>
<dbReference type="OrthoDB" id="9806592at2"/>
<evidence type="ECO:0000313" key="1">
    <source>
        <dbReference type="EMBL" id="SEQ96619.1"/>
    </source>
</evidence>
<gene>
    <name evidence="1" type="ORF">SAMN05216548_109150</name>
</gene>
<dbReference type="Proteomes" id="UP000199647">
    <property type="component" value="Unassembled WGS sequence"/>
</dbReference>
<organism evidence="1 2">
    <name type="scientific">Faunimonas pinastri</name>
    <dbReference type="NCBI Taxonomy" id="1855383"/>
    <lineage>
        <taxon>Bacteria</taxon>
        <taxon>Pseudomonadati</taxon>
        <taxon>Pseudomonadota</taxon>
        <taxon>Alphaproteobacteria</taxon>
        <taxon>Hyphomicrobiales</taxon>
        <taxon>Afifellaceae</taxon>
        <taxon>Faunimonas</taxon>
    </lineage>
</organism>